<gene>
    <name evidence="3" type="ORF">I2501_03815</name>
</gene>
<dbReference type="RefSeq" id="WP_196192384.1">
    <property type="nucleotide sequence ID" value="NZ_JADPRT010000002.1"/>
</dbReference>
<dbReference type="SUPFAM" id="SSF54506">
    <property type="entry name" value="Diaminopimelate epimerase-like"/>
    <property type="match status" value="2"/>
</dbReference>
<evidence type="ECO:0000313" key="3">
    <source>
        <dbReference type="EMBL" id="MBF9067168.1"/>
    </source>
</evidence>
<comment type="caution">
    <text evidence="3">The sequence shown here is derived from an EMBL/GenBank/DDBJ whole genome shotgun (WGS) entry which is preliminary data.</text>
</comment>
<dbReference type="GO" id="GO:0016853">
    <property type="term" value="F:isomerase activity"/>
    <property type="evidence" value="ECO:0007669"/>
    <property type="project" value="UniProtKB-KW"/>
</dbReference>
<proteinExistence type="inferred from homology"/>
<dbReference type="EMBL" id="JADPRT010000002">
    <property type="protein sequence ID" value="MBF9067168.1"/>
    <property type="molecule type" value="Genomic_DNA"/>
</dbReference>
<dbReference type="Pfam" id="PF04303">
    <property type="entry name" value="PrpF"/>
    <property type="match status" value="1"/>
</dbReference>
<dbReference type="Gene3D" id="3.10.310.10">
    <property type="entry name" value="Diaminopimelate Epimerase, Chain A, domain 1"/>
    <property type="match status" value="2"/>
</dbReference>
<dbReference type="AlphaFoldDB" id="A0A931AZ12"/>
<dbReference type="InterPro" id="IPR007400">
    <property type="entry name" value="PrpF-like"/>
</dbReference>
<accession>A0A931AZ12</accession>
<reference evidence="3" key="1">
    <citation type="submission" date="2020-11" db="EMBL/GenBank/DDBJ databases">
        <title>Isolation and identification of active actinomycetes.</title>
        <authorList>
            <person name="Yu B."/>
        </authorList>
    </citation>
    <scope>NUCLEOTIDE SEQUENCE</scope>
    <source>
        <strain evidence="3">NEAU-YB345</strain>
    </source>
</reference>
<evidence type="ECO:0000256" key="1">
    <source>
        <dbReference type="ARBA" id="ARBA00007673"/>
    </source>
</evidence>
<evidence type="ECO:0000256" key="2">
    <source>
        <dbReference type="ARBA" id="ARBA00023235"/>
    </source>
</evidence>
<sequence length="343" mass="36026">MTATTMTAPTFSIPTTNLGFAALVRAVGAPGPTLVLDADALPHDDAELMASLTRIRRQLPRRDGEPEVLKWALIRPSAHPLFDVDYRFVQAMPDAPDHFDLNGNCGHSLLAAVTAAAQAGRLPALSAGDRVRARVLNNGDHVVCQVDHASERRAVFTAHFIAPPGTALGSLLRDGGRVVAMGNPYLFVDAAHLGVRDREALFRGEQPDVYATLERLRRQQAARLGWPQDGAFPKVAAVVPVAPGHLAVRALTVGGWHPELALTGAVCLAAASALRGTVPNRLLTAAGDGESAPGRLVIDTPARQVVASYAATGDGPDDELEWVSVGGKETRALGTVAVGVGDE</sequence>
<name>A0A931AZ12_9ACTN</name>
<dbReference type="PANTHER" id="PTHR43709">
    <property type="entry name" value="ACONITATE ISOMERASE-RELATED"/>
    <property type="match status" value="1"/>
</dbReference>
<keyword evidence="2" id="KW-0413">Isomerase</keyword>
<comment type="similarity">
    <text evidence="1">Belongs to the PrpF family.</text>
</comment>
<keyword evidence="4" id="KW-1185">Reference proteome</keyword>
<organism evidence="3 4">
    <name type="scientific">Streptacidiphilus fuscans</name>
    <dbReference type="NCBI Taxonomy" id="2789292"/>
    <lineage>
        <taxon>Bacteria</taxon>
        <taxon>Bacillati</taxon>
        <taxon>Actinomycetota</taxon>
        <taxon>Actinomycetes</taxon>
        <taxon>Kitasatosporales</taxon>
        <taxon>Streptomycetaceae</taxon>
        <taxon>Streptacidiphilus</taxon>
    </lineage>
</organism>
<protein>
    <submittedName>
        <fullName evidence="3">Uncharacterized protein</fullName>
    </submittedName>
</protein>
<evidence type="ECO:0000313" key="4">
    <source>
        <dbReference type="Proteomes" id="UP000657385"/>
    </source>
</evidence>
<dbReference type="PANTHER" id="PTHR43709:SF2">
    <property type="entry name" value="DUF453 DOMAIN PROTEIN (AFU_ORTHOLOGUE AFUA_6G00360)"/>
    <property type="match status" value="1"/>
</dbReference>
<dbReference type="Proteomes" id="UP000657385">
    <property type="component" value="Unassembled WGS sequence"/>
</dbReference>